<dbReference type="Pfam" id="PF00174">
    <property type="entry name" value="Oxidored_molyb"/>
    <property type="match status" value="1"/>
</dbReference>
<reference evidence="3" key="1">
    <citation type="journal article" date="2014" name="Int. J. Syst. Evol. Microbiol.">
        <title>Complete genome sequence of Corynebacterium casei LMG S-19264T (=DSM 44701T), isolated from a smear-ripened cheese.</title>
        <authorList>
            <consortium name="US DOE Joint Genome Institute (JGI-PGF)"/>
            <person name="Walter F."/>
            <person name="Albersmeier A."/>
            <person name="Kalinowski J."/>
            <person name="Ruckert C."/>
        </authorList>
    </citation>
    <scope>NUCLEOTIDE SEQUENCE</scope>
    <source>
        <strain evidence="3">CGMCC 1.15493</strain>
    </source>
</reference>
<dbReference type="Gene3D" id="3.90.420.10">
    <property type="entry name" value="Oxidoreductase, molybdopterin-binding domain"/>
    <property type="match status" value="1"/>
</dbReference>
<dbReference type="InterPro" id="IPR000572">
    <property type="entry name" value="OxRdtase_Mopterin-bd_dom"/>
</dbReference>
<sequence length="170" mass="18836">MIQALFKVGMAVLSSLLLVMSASANDLSPPRGKPILVVSGKIKTTNVGETAVFDREMLEAMGTETVRTKTPWYDGESAFTGIRLDKFMELVGAEGKHVTAVALNDYVTTIPIEDFAQFNVIMALKRDGKYMTVRDKGPLFIIYPFDSDSDLQNQTYFSRSAWQVAKLVVE</sequence>
<evidence type="ECO:0000313" key="4">
    <source>
        <dbReference type="Proteomes" id="UP000613160"/>
    </source>
</evidence>
<keyword evidence="4" id="KW-1185">Reference proteome</keyword>
<evidence type="ECO:0000256" key="1">
    <source>
        <dbReference type="SAM" id="SignalP"/>
    </source>
</evidence>
<name>A0A916XYL1_9HYPH</name>
<accession>A0A916XYL1</accession>
<evidence type="ECO:0000313" key="3">
    <source>
        <dbReference type="EMBL" id="GGD22007.1"/>
    </source>
</evidence>
<dbReference type="InterPro" id="IPR036374">
    <property type="entry name" value="OxRdtase_Mopterin-bd_sf"/>
</dbReference>
<dbReference type="EMBL" id="BMJJ01000005">
    <property type="protein sequence ID" value="GGD22007.1"/>
    <property type="molecule type" value="Genomic_DNA"/>
</dbReference>
<gene>
    <name evidence="3" type="ORF">GCM10011335_26190</name>
</gene>
<feature type="signal peptide" evidence="1">
    <location>
        <begin position="1"/>
        <end position="24"/>
    </location>
</feature>
<protein>
    <submittedName>
        <fullName evidence="3">Oxidoreductase</fullName>
    </submittedName>
</protein>
<dbReference type="SUPFAM" id="SSF56524">
    <property type="entry name" value="Oxidoreductase molybdopterin-binding domain"/>
    <property type="match status" value="1"/>
</dbReference>
<proteinExistence type="predicted"/>
<organism evidence="3 4">
    <name type="scientific">Aureimonas glaciei</name>
    <dbReference type="NCBI Taxonomy" id="1776957"/>
    <lineage>
        <taxon>Bacteria</taxon>
        <taxon>Pseudomonadati</taxon>
        <taxon>Pseudomonadota</taxon>
        <taxon>Alphaproteobacteria</taxon>
        <taxon>Hyphomicrobiales</taxon>
        <taxon>Aurantimonadaceae</taxon>
        <taxon>Aureimonas</taxon>
    </lineage>
</organism>
<keyword evidence="1" id="KW-0732">Signal</keyword>
<dbReference type="Proteomes" id="UP000613160">
    <property type="component" value="Unassembled WGS sequence"/>
</dbReference>
<evidence type="ECO:0000259" key="2">
    <source>
        <dbReference type="Pfam" id="PF00174"/>
    </source>
</evidence>
<feature type="chain" id="PRO_5037148666" evidence="1">
    <location>
        <begin position="25"/>
        <end position="170"/>
    </location>
</feature>
<comment type="caution">
    <text evidence="3">The sequence shown here is derived from an EMBL/GenBank/DDBJ whole genome shotgun (WGS) entry which is preliminary data.</text>
</comment>
<feature type="domain" description="Oxidoreductase molybdopterin-binding" evidence="2">
    <location>
        <begin position="69"/>
        <end position="142"/>
    </location>
</feature>
<dbReference type="AlphaFoldDB" id="A0A916XYL1"/>
<reference evidence="3" key="2">
    <citation type="submission" date="2020-09" db="EMBL/GenBank/DDBJ databases">
        <authorList>
            <person name="Sun Q."/>
            <person name="Zhou Y."/>
        </authorList>
    </citation>
    <scope>NUCLEOTIDE SEQUENCE</scope>
    <source>
        <strain evidence="3">CGMCC 1.15493</strain>
    </source>
</reference>